<feature type="compositionally biased region" description="Low complexity" evidence="6">
    <location>
        <begin position="485"/>
        <end position="495"/>
    </location>
</feature>
<feature type="transmembrane region" description="Helical" evidence="7">
    <location>
        <begin position="126"/>
        <end position="147"/>
    </location>
</feature>
<comment type="caution">
    <text evidence="8">The sequence shown here is derived from an EMBL/GenBank/DDBJ whole genome shotgun (WGS) entry which is preliminary data.</text>
</comment>
<keyword evidence="4 7" id="KW-0472">Membrane</keyword>
<dbReference type="Pfam" id="PF14822">
    <property type="entry name" value="Vasohibin"/>
    <property type="match status" value="1"/>
</dbReference>
<dbReference type="PANTHER" id="PTHR15750:SF2">
    <property type="entry name" value="VASOHIBIN"/>
    <property type="match status" value="1"/>
</dbReference>
<protein>
    <submittedName>
        <fullName evidence="8">Uncharacterized protein</fullName>
    </submittedName>
</protein>
<keyword evidence="3 7" id="KW-1133">Transmembrane helix</keyword>
<dbReference type="Proteomes" id="UP000663828">
    <property type="component" value="Unassembled WGS sequence"/>
</dbReference>
<comment type="subcellular location">
    <subcellularLocation>
        <location evidence="1">Membrane</location>
        <topology evidence="1">Multi-pass membrane protein</topology>
    </subcellularLocation>
</comment>
<feature type="transmembrane region" description="Helical" evidence="7">
    <location>
        <begin position="90"/>
        <end position="114"/>
    </location>
</feature>
<keyword evidence="9" id="KW-1185">Reference proteome</keyword>
<evidence type="ECO:0000256" key="3">
    <source>
        <dbReference type="ARBA" id="ARBA00022989"/>
    </source>
</evidence>
<dbReference type="GO" id="GO:0016020">
    <property type="term" value="C:membrane"/>
    <property type="evidence" value="ECO:0007669"/>
    <property type="project" value="UniProtKB-SubCell"/>
</dbReference>
<organism evidence="8 9">
    <name type="scientific">Adineta ricciae</name>
    <name type="common">Rotifer</name>
    <dbReference type="NCBI Taxonomy" id="249248"/>
    <lineage>
        <taxon>Eukaryota</taxon>
        <taxon>Metazoa</taxon>
        <taxon>Spiralia</taxon>
        <taxon>Gnathifera</taxon>
        <taxon>Rotifera</taxon>
        <taxon>Eurotatoria</taxon>
        <taxon>Bdelloidea</taxon>
        <taxon>Adinetida</taxon>
        <taxon>Adinetidae</taxon>
        <taxon>Adineta</taxon>
    </lineage>
</organism>
<feature type="transmembrane region" description="Helical" evidence="7">
    <location>
        <begin position="65"/>
        <end position="84"/>
    </location>
</feature>
<evidence type="ECO:0000256" key="6">
    <source>
        <dbReference type="SAM" id="MobiDB-lite"/>
    </source>
</evidence>
<feature type="active site" evidence="5">
    <location>
        <position position="380"/>
    </location>
</feature>
<feature type="region of interest" description="Disordered" evidence="6">
    <location>
        <begin position="485"/>
        <end position="506"/>
    </location>
</feature>
<feature type="transmembrane region" description="Helical" evidence="7">
    <location>
        <begin position="20"/>
        <end position="44"/>
    </location>
</feature>
<evidence type="ECO:0000313" key="9">
    <source>
        <dbReference type="Proteomes" id="UP000663828"/>
    </source>
</evidence>
<evidence type="ECO:0000313" key="8">
    <source>
        <dbReference type="EMBL" id="CAF1599512.1"/>
    </source>
</evidence>
<evidence type="ECO:0000256" key="2">
    <source>
        <dbReference type="ARBA" id="ARBA00022692"/>
    </source>
</evidence>
<keyword evidence="2 7" id="KW-0812">Transmembrane</keyword>
<gene>
    <name evidence="8" type="ORF">XAT740_LOCUS47522</name>
</gene>
<reference evidence="8" key="1">
    <citation type="submission" date="2021-02" db="EMBL/GenBank/DDBJ databases">
        <authorList>
            <person name="Nowell W R."/>
        </authorList>
    </citation>
    <scope>NUCLEOTIDE SEQUENCE</scope>
</reference>
<name>A0A816AUR9_ADIRI</name>
<proteinExistence type="predicted"/>
<evidence type="ECO:0000256" key="4">
    <source>
        <dbReference type="ARBA" id="ARBA00023136"/>
    </source>
</evidence>
<dbReference type="Gene3D" id="1.20.1740.10">
    <property type="entry name" value="Amino acid/polyamine transporter I"/>
    <property type="match status" value="1"/>
</dbReference>
<dbReference type="GO" id="GO:0005737">
    <property type="term" value="C:cytoplasm"/>
    <property type="evidence" value="ECO:0007669"/>
    <property type="project" value="InterPro"/>
</dbReference>
<feature type="transmembrane region" description="Helical" evidence="7">
    <location>
        <begin position="153"/>
        <end position="173"/>
    </location>
</feature>
<dbReference type="EMBL" id="CAJNOR010006605">
    <property type="protein sequence ID" value="CAF1599512.1"/>
    <property type="molecule type" value="Genomic_DNA"/>
</dbReference>
<dbReference type="GO" id="GO:0022857">
    <property type="term" value="F:transmembrane transporter activity"/>
    <property type="evidence" value="ECO:0007669"/>
    <property type="project" value="InterPro"/>
</dbReference>
<accession>A0A816AUR9</accession>
<dbReference type="PANTHER" id="PTHR15750">
    <property type="entry name" value="VASOHIBIN-1-LIKE ISOFORM X2"/>
    <property type="match status" value="1"/>
</dbReference>
<evidence type="ECO:0000256" key="7">
    <source>
        <dbReference type="SAM" id="Phobius"/>
    </source>
</evidence>
<feature type="active site" evidence="5">
    <location>
        <position position="363"/>
    </location>
</feature>
<evidence type="ECO:0000256" key="5">
    <source>
        <dbReference type="PIRSR" id="PIRSR628131-1"/>
    </source>
</evidence>
<feature type="active site" evidence="5">
    <location>
        <position position="328"/>
    </location>
</feature>
<dbReference type="InterPro" id="IPR028131">
    <property type="entry name" value="VASH1"/>
</dbReference>
<dbReference type="Pfam" id="PF13520">
    <property type="entry name" value="AA_permease_2"/>
    <property type="match status" value="1"/>
</dbReference>
<evidence type="ECO:0000256" key="1">
    <source>
        <dbReference type="ARBA" id="ARBA00004141"/>
    </source>
</evidence>
<sequence length="532" mass="60668">MSDATAVTFAERVFQPLLYIIPIGVTLSCVGAASGNIFTIGQMFNVAGRDGLMPHIFSMKHYESNVPMIAILCEIILSFVFLFFMSNIGSLIICVGMINWICILMAAVALIVLRCKHPDRERPLKVPLPIPIMFIAILVVLIVASALTDRQNITTSIMLLTTAVPAYIFGVMWKNKPKEFNRKYNAFALMLQKTYSTMTSTAGYEAMRSGKVLLFYVNRDGLPLSDRCSERMWTFCMEQYPKHTTEIKALRDQKLNYPKVTYIEPPYHLATNNRLNVAEKLRQIQTYIQRLEYNYTGMQFFEINTNRPISGLMDAARHMMTEALPIKCLEAFLIAVYLTTGMIGVDRFNISFKTRFNSITYRHVVLGIRYNQIYGALGLSRRSDLAYRPLNTKYDRLSTLINDYIQAYKNYGHTVLRIKIGSPILHDLKSFLTINWKAAVILPNKTDKDDYERELDKVSRVWRHMNLYMTYRGHVPHASVMQPPSTLVTTTSLPSRPQPTSDRSNCHQLSVTKTPMSVSDTSTAAQNYAIRV</sequence>
<dbReference type="AlphaFoldDB" id="A0A816AUR9"/>
<dbReference type="InterPro" id="IPR002293">
    <property type="entry name" value="AA/rel_permease1"/>
</dbReference>